<accession>M9RFE3</accession>
<keyword evidence="2" id="KW-1185">Reference proteome</keyword>
<gene>
    <name evidence="1" type="ORF">OA238_c06740</name>
</gene>
<organism evidence="1 2">
    <name type="scientific">Octadecabacter arcticus 238</name>
    <dbReference type="NCBI Taxonomy" id="391616"/>
    <lineage>
        <taxon>Bacteria</taxon>
        <taxon>Pseudomonadati</taxon>
        <taxon>Pseudomonadota</taxon>
        <taxon>Alphaproteobacteria</taxon>
        <taxon>Rhodobacterales</taxon>
        <taxon>Roseobacteraceae</taxon>
        <taxon>Octadecabacter</taxon>
    </lineage>
</organism>
<dbReference type="Proteomes" id="UP000004688">
    <property type="component" value="Chromosome"/>
</dbReference>
<proteinExistence type="predicted"/>
<evidence type="ECO:0000313" key="1">
    <source>
        <dbReference type="EMBL" id="AGI70897.1"/>
    </source>
</evidence>
<dbReference type="eggNOG" id="ENOG5031G54">
    <property type="taxonomic scope" value="Bacteria"/>
</dbReference>
<dbReference type="HOGENOM" id="CLU_1072985_0_0_5"/>
<reference evidence="1 2" key="1">
    <citation type="journal article" date="2013" name="PLoS ONE">
        <title>Poles Apart: Arctic and Antarctic Octadecabacter strains Share High Genome Plasticity and a New Type of Xanthorhodopsin.</title>
        <authorList>
            <person name="Vollmers J."/>
            <person name="Voget S."/>
            <person name="Dietrich S."/>
            <person name="Gollnow K."/>
            <person name="Smits M."/>
            <person name="Meyer K."/>
            <person name="Brinkhoff T."/>
            <person name="Simon M."/>
            <person name="Daniel R."/>
        </authorList>
    </citation>
    <scope>NUCLEOTIDE SEQUENCE [LARGE SCALE GENOMIC DNA]</scope>
    <source>
        <strain evidence="1 2">238</strain>
    </source>
</reference>
<dbReference type="KEGG" id="oar:OA238_c06740"/>
<dbReference type="EMBL" id="CP003742">
    <property type="protein sequence ID" value="AGI70897.1"/>
    <property type="molecule type" value="Genomic_DNA"/>
</dbReference>
<protein>
    <submittedName>
        <fullName evidence="1">Uncharacterized protein</fullName>
    </submittedName>
</protein>
<dbReference type="OrthoDB" id="7739218at2"/>
<name>M9RFE3_9RHOB</name>
<evidence type="ECO:0000313" key="2">
    <source>
        <dbReference type="Proteomes" id="UP000004688"/>
    </source>
</evidence>
<dbReference type="AlphaFoldDB" id="M9RFE3"/>
<dbReference type="RefSeq" id="WP_015494127.1">
    <property type="nucleotide sequence ID" value="NC_020908.1"/>
</dbReference>
<sequence>MFLQGDYTDATSAAGRDWGNFGNAGANINRSDFNLPSSNEYVYVGVYAGTRTYAERSGLELITGDVRLLLDIDDFDVNFPGDGLQGDIIGSVTNRIRQPTGDTMVGDLPNITLFEVSFDTETGVWEDSRVETYNSKGDVRDQGFHEGLIAGPNGEEMGGYLVMEGVADIQTVTYEIVEWEIVTTDGNPPRTGTVNGLQISDPDFLQGLVNFGIDVGLLEVEDSDLPDGATRKGSTTTRTEPIAAEYNAREIGFFVADQE</sequence>